<protein>
    <submittedName>
        <fullName evidence="2">Uncharacterized protein</fullName>
    </submittedName>
</protein>
<dbReference type="EMBL" id="JANCLU010000008">
    <property type="protein sequence ID" value="MCP8938827.1"/>
    <property type="molecule type" value="Genomic_DNA"/>
</dbReference>
<reference evidence="2 3" key="1">
    <citation type="submission" date="2022-07" db="EMBL/GenBank/DDBJ databases">
        <authorList>
            <person name="Li W.-J."/>
            <person name="Deng Q.-Q."/>
        </authorList>
    </citation>
    <scope>NUCLEOTIDE SEQUENCE [LARGE SCALE GENOMIC DNA]</scope>
    <source>
        <strain evidence="2 3">SYSU M60028</strain>
    </source>
</reference>
<feature type="compositionally biased region" description="Basic residues" evidence="1">
    <location>
        <begin position="1"/>
        <end position="16"/>
    </location>
</feature>
<name>A0ABT1LBH0_9HYPH</name>
<feature type="compositionally biased region" description="Basic and acidic residues" evidence="1">
    <location>
        <begin position="31"/>
        <end position="40"/>
    </location>
</feature>
<comment type="caution">
    <text evidence="2">The sequence shown here is derived from an EMBL/GenBank/DDBJ whole genome shotgun (WGS) entry which is preliminary data.</text>
</comment>
<sequence>MARHGKTERKTARRERRPTEQGGPPPAGPHAKPELTDPDKTPGAGTLPEPRRDDVSSGTG</sequence>
<evidence type="ECO:0000313" key="3">
    <source>
        <dbReference type="Proteomes" id="UP001205890"/>
    </source>
</evidence>
<evidence type="ECO:0000313" key="2">
    <source>
        <dbReference type="EMBL" id="MCP8938827.1"/>
    </source>
</evidence>
<feature type="compositionally biased region" description="Basic and acidic residues" evidence="1">
    <location>
        <begin position="49"/>
        <end position="60"/>
    </location>
</feature>
<keyword evidence="3" id="KW-1185">Reference proteome</keyword>
<proteinExistence type="predicted"/>
<feature type="region of interest" description="Disordered" evidence="1">
    <location>
        <begin position="1"/>
        <end position="60"/>
    </location>
</feature>
<dbReference type="RefSeq" id="WP_254741182.1">
    <property type="nucleotide sequence ID" value="NZ_JANCLU010000008.1"/>
</dbReference>
<evidence type="ECO:0000256" key="1">
    <source>
        <dbReference type="SAM" id="MobiDB-lite"/>
    </source>
</evidence>
<accession>A0ABT1LBH0</accession>
<dbReference type="Proteomes" id="UP001205890">
    <property type="component" value="Unassembled WGS sequence"/>
</dbReference>
<organism evidence="2 3">
    <name type="scientific">Alsobacter ponti</name>
    <dbReference type="NCBI Taxonomy" id="2962936"/>
    <lineage>
        <taxon>Bacteria</taxon>
        <taxon>Pseudomonadati</taxon>
        <taxon>Pseudomonadota</taxon>
        <taxon>Alphaproteobacteria</taxon>
        <taxon>Hyphomicrobiales</taxon>
        <taxon>Alsobacteraceae</taxon>
        <taxon>Alsobacter</taxon>
    </lineage>
</organism>
<gene>
    <name evidence="2" type="ORF">NK718_09900</name>
</gene>